<name>A0A2W5SR35_9BACT</name>
<dbReference type="Pfam" id="PF06986">
    <property type="entry name" value="F_T4SS_TraN"/>
    <property type="match status" value="1"/>
</dbReference>
<accession>A0A2W5SR35</accession>
<dbReference type="Proteomes" id="UP000249061">
    <property type="component" value="Unassembled WGS sequence"/>
</dbReference>
<proteinExistence type="predicted"/>
<evidence type="ECO:0000313" key="2">
    <source>
        <dbReference type="Proteomes" id="UP000249061"/>
    </source>
</evidence>
<gene>
    <name evidence="1" type="ORF">DI536_37260</name>
</gene>
<evidence type="ECO:0000313" key="1">
    <source>
        <dbReference type="EMBL" id="PZR02085.1"/>
    </source>
</evidence>
<dbReference type="EMBL" id="QFQP01000228">
    <property type="protein sequence ID" value="PZR02085.1"/>
    <property type="molecule type" value="Genomic_DNA"/>
</dbReference>
<protein>
    <submittedName>
        <fullName evidence="1">Conjugal transfer protein TraN</fullName>
    </submittedName>
</protein>
<reference evidence="1 2" key="1">
    <citation type="submission" date="2017-08" db="EMBL/GenBank/DDBJ databases">
        <title>Infants hospitalized years apart are colonized by the same room-sourced microbial strains.</title>
        <authorList>
            <person name="Brooks B."/>
            <person name="Olm M.R."/>
            <person name="Firek B.A."/>
            <person name="Baker R."/>
            <person name="Thomas B.C."/>
            <person name="Morowitz M.J."/>
            <person name="Banfield J.F."/>
        </authorList>
    </citation>
    <scope>NUCLEOTIDE SEQUENCE [LARGE SCALE GENOMIC DNA]</scope>
    <source>
        <strain evidence="1">S2_003_000_R2_14</strain>
    </source>
</reference>
<organism evidence="1 2">
    <name type="scientific">Archangium gephyra</name>
    <dbReference type="NCBI Taxonomy" id="48"/>
    <lineage>
        <taxon>Bacteria</taxon>
        <taxon>Pseudomonadati</taxon>
        <taxon>Myxococcota</taxon>
        <taxon>Myxococcia</taxon>
        <taxon>Myxococcales</taxon>
        <taxon>Cystobacterineae</taxon>
        <taxon>Archangiaceae</taxon>
        <taxon>Archangium</taxon>
    </lineage>
</organism>
<dbReference type="AlphaFoldDB" id="A0A2W5SR35"/>
<dbReference type="InterPro" id="IPR014121">
    <property type="entry name" value="TraN_Ftype"/>
</dbReference>
<sequence length="368" mass="39818">IAGGTCRVKGAADTCQMIRAYGLTPNGSCSSVQSNIVSCTAQPAVGGRALRFPGTGQYWYAQDVTRTVTMVRNESGCAGQEGSTSCTRTAEVCVDADPATRIIEGVPVTQSCWAWDRTYSCQSTTQATDCGELEANPQCTFLREDCLDDPQEGPCKVQDRVYRCPMPTQGPGETPRWICGGDVTCINGECETIEREASDEFQDALVALHSLDQAGKEFNEEDFTVFSGNRETCHKPVFGLVNCCAGKVSGALTAAAGAAALAGGPAAIAGLATQFLTLFLCSNEEKQLDIRDRMGFCHRVGNYCSESVLGVCITKRTAYCCFESKLSRILQEQGRPQINKPWDHPKRETCEGFTIDEFARLDLSVMDF</sequence>
<feature type="non-terminal residue" evidence="1">
    <location>
        <position position="1"/>
    </location>
</feature>
<comment type="caution">
    <text evidence="1">The sequence shown here is derived from an EMBL/GenBank/DDBJ whole genome shotgun (WGS) entry which is preliminary data.</text>
</comment>
<feature type="non-terminal residue" evidence="1">
    <location>
        <position position="368"/>
    </location>
</feature>